<comment type="caution">
    <text evidence="6">The sequence shown here is derived from an EMBL/GenBank/DDBJ whole genome shotgun (WGS) entry which is preliminary data.</text>
</comment>
<dbReference type="EMBL" id="JAZHXI010000005">
    <property type="protein sequence ID" value="KAL2071169.1"/>
    <property type="molecule type" value="Genomic_DNA"/>
</dbReference>
<accession>A0ABR4CMI6</accession>
<evidence type="ECO:0008006" key="8">
    <source>
        <dbReference type="Google" id="ProtNLM"/>
    </source>
</evidence>
<keyword evidence="2" id="KW-0479">Metal-binding</keyword>
<evidence type="ECO:0000256" key="5">
    <source>
        <dbReference type="SAM" id="Phobius"/>
    </source>
</evidence>
<protein>
    <recommendedName>
        <fullName evidence="8">Cytochrome P450</fullName>
    </recommendedName>
</protein>
<evidence type="ECO:0000256" key="4">
    <source>
        <dbReference type="ARBA" id="ARBA00023004"/>
    </source>
</evidence>
<name>A0ABR4CMI6_9HELO</name>
<keyword evidence="5" id="KW-0472">Membrane</keyword>
<dbReference type="PANTHER" id="PTHR24305">
    <property type="entry name" value="CYTOCHROME P450"/>
    <property type="match status" value="1"/>
</dbReference>
<reference evidence="6 7" key="1">
    <citation type="journal article" date="2024" name="Commun. Biol.">
        <title>Comparative genomic analysis of thermophilic fungi reveals convergent evolutionary adaptations and gene losses.</title>
        <authorList>
            <person name="Steindorff A.S."/>
            <person name="Aguilar-Pontes M.V."/>
            <person name="Robinson A.J."/>
            <person name="Andreopoulos B."/>
            <person name="LaButti K."/>
            <person name="Kuo A."/>
            <person name="Mondo S."/>
            <person name="Riley R."/>
            <person name="Otillar R."/>
            <person name="Haridas S."/>
            <person name="Lipzen A."/>
            <person name="Grimwood J."/>
            <person name="Schmutz J."/>
            <person name="Clum A."/>
            <person name="Reid I.D."/>
            <person name="Moisan M.C."/>
            <person name="Butler G."/>
            <person name="Nguyen T.T.M."/>
            <person name="Dewar K."/>
            <person name="Conant G."/>
            <person name="Drula E."/>
            <person name="Henrissat B."/>
            <person name="Hansel C."/>
            <person name="Singer S."/>
            <person name="Hutchinson M.I."/>
            <person name="de Vries R.P."/>
            <person name="Natvig D.O."/>
            <person name="Powell A.J."/>
            <person name="Tsang A."/>
            <person name="Grigoriev I.V."/>
        </authorList>
    </citation>
    <scope>NUCLEOTIDE SEQUENCE [LARGE SCALE GENOMIC DNA]</scope>
    <source>
        <strain evidence="6 7">CBS 494.80</strain>
    </source>
</reference>
<feature type="transmembrane region" description="Helical" evidence="5">
    <location>
        <begin position="12"/>
        <end position="32"/>
    </location>
</feature>
<keyword evidence="5" id="KW-1133">Transmembrane helix</keyword>
<evidence type="ECO:0000313" key="7">
    <source>
        <dbReference type="Proteomes" id="UP001595075"/>
    </source>
</evidence>
<dbReference type="Pfam" id="PF00067">
    <property type="entry name" value="p450"/>
    <property type="match status" value="1"/>
</dbReference>
<dbReference type="Proteomes" id="UP001595075">
    <property type="component" value="Unassembled WGS sequence"/>
</dbReference>
<keyword evidence="5" id="KW-0812">Transmembrane</keyword>
<organism evidence="6 7">
    <name type="scientific">Oculimacula yallundae</name>
    <dbReference type="NCBI Taxonomy" id="86028"/>
    <lineage>
        <taxon>Eukaryota</taxon>
        <taxon>Fungi</taxon>
        <taxon>Dikarya</taxon>
        <taxon>Ascomycota</taxon>
        <taxon>Pezizomycotina</taxon>
        <taxon>Leotiomycetes</taxon>
        <taxon>Helotiales</taxon>
        <taxon>Ploettnerulaceae</taxon>
        <taxon>Oculimacula</taxon>
    </lineage>
</organism>
<dbReference type="InterPro" id="IPR050121">
    <property type="entry name" value="Cytochrome_P450_monoxygenase"/>
</dbReference>
<evidence type="ECO:0000256" key="1">
    <source>
        <dbReference type="ARBA" id="ARBA00001971"/>
    </source>
</evidence>
<sequence>MSSLQPIYDYFFTNVANLTAVGGITVLTLLLVSSLSFSRSSLVQEFENGDREKIKQIKKDTRFLRFTQGRALSQEGKELAGADPYFIFNGNIRELVISKPKELQEFLHKDYKDHTKAVNMNMGNYAGRLLGQCIGQQNGKHWSAMRKHFEPEFSHTAAAALVPTFALAIKNWIQDLHNDAVLTPGLPEGSFILDAVRSCKLLSFRMISLGLYGEAFNDKPKTASWWYNLLPTAEKRKMDTFLAEWKAFNLNLIETVQERGLSCPAERIFRGCDRDHEMTEVEYLQTLDEILFANIDITGSVLAFVLNNIAAQSDFQRRLRLEISELGKGENPVSITEYAARQDSLIHYVILESLRVTPAVNFSPAECTAIPKTISGYRIPAHTPVVIDIRRLNTDPSVWSPDPEVFRPERFAQMTPAKYRYALLRFGIGPGRCLGKNMADILLKMVTKDVVEAFEMKTPANGQKDTEQAGFTVSIGGHVEFRRL</sequence>
<evidence type="ECO:0000256" key="2">
    <source>
        <dbReference type="ARBA" id="ARBA00022723"/>
    </source>
</evidence>
<evidence type="ECO:0000256" key="3">
    <source>
        <dbReference type="ARBA" id="ARBA00023002"/>
    </source>
</evidence>
<keyword evidence="7" id="KW-1185">Reference proteome</keyword>
<dbReference type="SUPFAM" id="SSF48264">
    <property type="entry name" value="Cytochrome P450"/>
    <property type="match status" value="1"/>
</dbReference>
<comment type="cofactor">
    <cofactor evidence="1">
        <name>heme</name>
        <dbReference type="ChEBI" id="CHEBI:30413"/>
    </cofactor>
</comment>
<evidence type="ECO:0000313" key="6">
    <source>
        <dbReference type="EMBL" id="KAL2071169.1"/>
    </source>
</evidence>
<dbReference type="InterPro" id="IPR001128">
    <property type="entry name" value="Cyt_P450"/>
</dbReference>
<keyword evidence="3" id="KW-0560">Oxidoreductase</keyword>
<proteinExistence type="predicted"/>
<keyword evidence="4" id="KW-0408">Iron</keyword>
<dbReference type="InterPro" id="IPR036396">
    <property type="entry name" value="Cyt_P450_sf"/>
</dbReference>
<dbReference type="PANTHER" id="PTHR24305:SF235">
    <property type="entry name" value="CYTOCHROME P450 MONOOXYGENASE APDB-RELATED"/>
    <property type="match status" value="1"/>
</dbReference>
<dbReference type="Gene3D" id="1.10.630.10">
    <property type="entry name" value="Cytochrome P450"/>
    <property type="match status" value="1"/>
</dbReference>
<gene>
    <name evidence="6" type="ORF">VTL71DRAFT_12404</name>
</gene>